<protein>
    <submittedName>
        <fullName evidence="1">Uncharacterized protein</fullName>
    </submittedName>
</protein>
<dbReference type="AlphaFoldDB" id="J3LPV4"/>
<dbReference type="EnsemblPlants" id="OB03G30800.1">
    <property type="protein sequence ID" value="OB03G30800.1"/>
    <property type="gene ID" value="OB03G30800"/>
</dbReference>
<dbReference type="OrthoDB" id="693190at2759"/>
<accession>J3LPV4</accession>
<evidence type="ECO:0000313" key="2">
    <source>
        <dbReference type="Proteomes" id="UP000006038"/>
    </source>
</evidence>
<dbReference type="GeneID" id="107303851"/>
<dbReference type="OMA" id="EDIHATK"/>
<dbReference type="Gramene" id="OB03G30800.1">
    <property type="protein sequence ID" value="OB03G30800.1"/>
    <property type="gene ID" value="OB03G30800"/>
</dbReference>
<evidence type="ECO:0000313" key="1">
    <source>
        <dbReference type="EnsemblPlants" id="OB03G30800.1"/>
    </source>
</evidence>
<dbReference type="HOGENOM" id="CLU_091155_0_0_1"/>
<dbReference type="KEGG" id="obr:107303851"/>
<proteinExistence type="predicted"/>
<sequence>MAVPVEPVEEEAVPAEVAGAIATAQDAAAALVMIGFQLEVARWRVRVARKTLVEAAELVREDIHATKIVVAHAFTVVPTLNGRDPAATLAASAKLVASVFSEKPVLPGAIAAAMDLTAAVSAIPPPVTGPLCDVRDLLRAVSDEHDRARTLFADCISYLGLGQEYATWQEFSHRRRHALTRSVVVDMRLNGAIGNAVHSVRIHRSCQIKPPRRGRGMREAWELMEILCSAVEEVDAVLEAIPKMRDAVAAEEEIVSQAIDDAAP</sequence>
<dbReference type="Proteomes" id="UP000006038">
    <property type="component" value="Chromosome 3"/>
</dbReference>
<organism evidence="1">
    <name type="scientific">Oryza brachyantha</name>
    <name type="common">malo sina</name>
    <dbReference type="NCBI Taxonomy" id="4533"/>
    <lineage>
        <taxon>Eukaryota</taxon>
        <taxon>Viridiplantae</taxon>
        <taxon>Streptophyta</taxon>
        <taxon>Embryophyta</taxon>
        <taxon>Tracheophyta</taxon>
        <taxon>Spermatophyta</taxon>
        <taxon>Magnoliopsida</taxon>
        <taxon>Liliopsida</taxon>
        <taxon>Poales</taxon>
        <taxon>Poaceae</taxon>
        <taxon>BOP clade</taxon>
        <taxon>Oryzoideae</taxon>
        <taxon>Oryzeae</taxon>
        <taxon>Oryzinae</taxon>
        <taxon>Oryza</taxon>
    </lineage>
</organism>
<reference evidence="1" key="1">
    <citation type="journal article" date="2013" name="Nat. Commun.">
        <title>Whole-genome sequencing of Oryza brachyantha reveals mechanisms underlying Oryza genome evolution.</title>
        <authorList>
            <person name="Chen J."/>
            <person name="Huang Q."/>
            <person name="Gao D."/>
            <person name="Wang J."/>
            <person name="Lang Y."/>
            <person name="Liu T."/>
            <person name="Li B."/>
            <person name="Bai Z."/>
            <person name="Luis Goicoechea J."/>
            <person name="Liang C."/>
            <person name="Chen C."/>
            <person name="Zhang W."/>
            <person name="Sun S."/>
            <person name="Liao Y."/>
            <person name="Zhang X."/>
            <person name="Yang L."/>
            <person name="Song C."/>
            <person name="Wang M."/>
            <person name="Shi J."/>
            <person name="Liu G."/>
            <person name="Liu J."/>
            <person name="Zhou H."/>
            <person name="Zhou W."/>
            <person name="Yu Q."/>
            <person name="An N."/>
            <person name="Chen Y."/>
            <person name="Cai Q."/>
            <person name="Wang B."/>
            <person name="Liu B."/>
            <person name="Min J."/>
            <person name="Huang Y."/>
            <person name="Wu H."/>
            <person name="Li Z."/>
            <person name="Zhang Y."/>
            <person name="Yin Y."/>
            <person name="Song W."/>
            <person name="Jiang J."/>
            <person name="Jackson S.A."/>
            <person name="Wing R.A."/>
            <person name="Wang J."/>
            <person name="Chen M."/>
        </authorList>
    </citation>
    <scope>NUCLEOTIDE SEQUENCE [LARGE SCALE GENOMIC DNA]</scope>
    <source>
        <strain evidence="1">cv. IRGC 101232</strain>
    </source>
</reference>
<reference evidence="1" key="2">
    <citation type="submission" date="2013-04" db="UniProtKB">
        <authorList>
            <consortium name="EnsemblPlants"/>
        </authorList>
    </citation>
    <scope>IDENTIFICATION</scope>
</reference>
<name>J3LPV4_ORYBR</name>
<keyword evidence="2" id="KW-1185">Reference proteome</keyword>